<evidence type="ECO:0000256" key="1">
    <source>
        <dbReference type="SAM" id="Coils"/>
    </source>
</evidence>
<dbReference type="Proteomes" id="UP000000600">
    <property type="component" value="Unassembled WGS sequence"/>
</dbReference>
<feature type="coiled-coil region" evidence="1">
    <location>
        <begin position="359"/>
        <end position="433"/>
    </location>
</feature>
<dbReference type="GeneID" id="5025597"/>
<dbReference type="HOGENOM" id="CLU_539135_0_0_1"/>
<name>A0CNP8_PARTE</name>
<dbReference type="EMBL" id="CT868119">
    <property type="protein sequence ID" value="CAK72415.1"/>
    <property type="molecule type" value="Genomic_DNA"/>
</dbReference>
<evidence type="ECO:0000313" key="2">
    <source>
        <dbReference type="EMBL" id="CAK72415.1"/>
    </source>
</evidence>
<dbReference type="InParanoid" id="A0CNP8"/>
<organism evidence="2 3">
    <name type="scientific">Paramecium tetraurelia</name>
    <dbReference type="NCBI Taxonomy" id="5888"/>
    <lineage>
        <taxon>Eukaryota</taxon>
        <taxon>Sar</taxon>
        <taxon>Alveolata</taxon>
        <taxon>Ciliophora</taxon>
        <taxon>Intramacronucleata</taxon>
        <taxon>Oligohymenophorea</taxon>
        <taxon>Peniculida</taxon>
        <taxon>Parameciidae</taxon>
        <taxon>Paramecium</taxon>
    </lineage>
</organism>
<dbReference type="AlphaFoldDB" id="A0CNP8"/>
<proteinExistence type="predicted"/>
<feature type="coiled-coil region" evidence="1">
    <location>
        <begin position="159"/>
        <end position="285"/>
    </location>
</feature>
<gene>
    <name evidence="2" type="ORF">GSPATT00008857001</name>
</gene>
<evidence type="ECO:0000313" key="3">
    <source>
        <dbReference type="Proteomes" id="UP000000600"/>
    </source>
</evidence>
<dbReference type="OMA" id="KQMDREQ"/>
<evidence type="ECO:0008006" key="4">
    <source>
        <dbReference type="Google" id="ProtNLM"/>
    </source>
</evidence>
<dbReference type="KEGG" id="ptm:GSPATT00008857001"/>
<keyword evidence="3" id="KW-1185">Reference proteome</keyword>
<sequence>MEQQQNEQAQSIRIEEPVYKLTTKLMKTCNPKTLDKKYLKDFKIKTNETLVNLNNTKFDPQSPKTNKALQDLNIYSYQLELLDKSEFKKNGESEELTEKRYWLHYFQVAQIKKSVILQRNKYKREEWIEKYSRSEHEQQYQYNPTEMIESWIDTQVQSSDRQLLKFNKLQQKRKEQEEQNQEEQEKYKEKLEVILEKKKKNRLKNLNQKSEIARKDVSKSLEVSTKMKTVVQEEKYKNAQVKKLQTEQNIEKAQKRVDQIKQSYVDVLEEKQRIYEEKLHQVLRKKDEQDQQLMQSRLKEIQTERTRKSIKKIRKPDEWSAKLPLLISRSEAQFQNVYNSNLASVIEKFHNKEKKKLKYHKSQELEKEHIEEVKQKEEQFQKRYSDKLKLFEEKRQKVEEKFAKKNQYLAEHKLKKQEELDEKFDKIRELSAENQGRFIHIKQEYNNKCDKQMDREQKKFKQNMSLLKQRNQIIEQLRYKRFLEKHKPLTLSQDTTSKQSESKLQA</sequence>
<keyword evidence="1" id="KW-0175">Coiled coil</keyword>
<accession>A0CNP8</accession>
<reference evidence="2 3" key="1">
    <citation type="journal article" date="2006" name="Nature">
        <title>Global trends of whole-genome duplications revealed by the ciliate Paramecium tetraurelia.</title>
        <authorList>
            <consortium name="Genoscope"/>
            <person name="Aury J.-M."/>
            <person name="Jaillon O."/>
            <person name="Duret L."/>
            <person name="Noel B."/>
            <person name="Jubin C."/>
            <person name="Porcel B.M."/>
            <person name="Segurens B."/>
            <person name="Daubin V."/>
            <person name="Anthouard V."/>
            <person name="Aiach N."/>
            <person name="Arnaiz O."/>
            <person name="Billaut A."/>
            <person name="Beisson J."/>
            <person name="Blanc I."/>
            <person name="Bouhouche K."/>
            <person name="Camara F."/>
            <person name="Duharcourt S."/>
            <person name="Guigo R."/>
            <person name="Gogendeau D."/>
            <person name="Katinka M."/>
            <person name="Keller A.-M."/>
            <person name="Kissmehl R."/>
            <person name="Klotz C."/>
            <person name="Koll F."/>
            <person name="Le Moue A."/>
            <person name="Lepere C."/>
            <person name="Malinsky S."/>
            <person name="Nowacki M."/>
            <person name="Nowak J.K."/>
            <person name="Plattner H."/>
            <person name="Poulain J."/>
            <person name="Ruiz F."/>
            <person name="Serrano V."/>
            <person name="Zagulski M."/>
            <person name="Dessen P."/>
            <person name="Betermier M."/>
            <person name="Weissenbach J."/>
            <person name="Scarpelli C."/>
            <person name="Schachter V."/>
            <person name="Sperling L."/>
            <person name="Meyer E."/>
            <person name="Cohen J."/>
            <person name="Wincker P."/>
        </authorList>
    </citation>
    <scope>NUCLEOTIDE SEQUENCE [LARGE SCALE GENOMIC DNA]</scope>
    <source>
        <strain evidence="2 3">Stock d4-2</strain>
    </source>
</reference>
<dbReference type="OrthoDB" id="307451at2759"/>
<protein>
    <recommendedName>
        <fullName evidence="4">Trichohyalin-plectin-homology domain-containing protein</fullName>
    </recommendedName>
</protein>
<dbReference type="RefSeq" id="XP_001439812.1">
    <property type="nucleotide sequence ID" value="XM_001439775.1"/>
</dbReference>